<evidence type="ECO:0000313" key="5">
    <source>
        <dbReference type="EMBL" id="CAF0997743.1"/>
    </source>
</evidence>
<dbReference type="AlphaFoldDB" id="A0A816C4W9"/>
<dbReference type="OrthoDB" id="292964at2759"/>
<dbReference type="GO" id="GO:0006508">
    <property type="term" value="P:proteolysis"/>
    <property type="evidence" value="ECO:0007669"/>
    <property type="project" value="UniProtKB-KW"/>
</dbReference>
<dbReference type="Pfam" id="PF00443">
    <property type="entry name" value="UCH"/>
    <property type="match status" value="1"/>
</dbReference>
<evidence type="ECO:0000313" key="7">
    <source>
        <dbReference type="Proteomes" id="UP000663828"/>
    </source>
</evidence>
<dbReference type="SUPFAM" id="SSF54001">
    <property type="entry name" value="Cysteine proteinases"/>
    <property type="match status" value="1"/>
</dbReference>
<keyword evidence="7" id="KW-1185">Reference proteome</keyword>
<comment type="caution">
    <text evidence="6">The sequence shown here is derived from an EMBL/GenBank/DDBJ whole genome shotgun (WGS) entry which is preliminary data.</text>
</comment>
<dbReference type="Gene3D" id="3.90.70.10">
    <property type="entry name" value="Cysteine proteinases"/>
    <property type="match status" value="1"/>
</dbReference>
<dbReference type="InterPro" id="IPR050185">
    <property type="entry name" value="Ub_carboxyl-term_hydrolase"/>
</dbReference>
<dbReference type="CDD" id="cd02674">
    <property type="entry name" value="Peptidase_C19R"/>
    <property type="match status" value="1"/>
</dbReference>
<comment type="similarity">
    <text evidence="2">Belongs to the peptidase C19 family.</text>
</comment>
<name>A0A816C4W9_ADIRI</name>
<keyword evidence="2" id="KW-0833">Ubl conjugation pathway</keyword>
<dbReference type="InterPro" id="IPR038175">
    <property type="entry name" value="CBM21_dom_sf"/>
</dbReference>
<feature type="domain" description="USP" evidence="3">
    <location>
        <begin position="174"/>
        <end position="476"/>
    </location>
</feature>
<evidence type="ECO:0000256" key="2">
    <source>
        <dbReference type="RuleBase" id="RU366025"/>
    </source>
</evidence>
<dbReference type="GO" id="GO:0004843">
    <property type="term" value="F:cysteine-type deubiquitinase activity"/>
    <property type="evidence" value="ECO:0007669"/>
    <property type="project" value="UniProtKB-UniRule"/>
</dbReference>
<dbReference type="InterPro" id="IPR005036">
    <property type="entry name" value="CBM21_dom"/>
</dbReference>
<keyword evidence="2" id="KW-0378">Hydrolase</keyword>
<evidence type="ECO:0000313" key="6">
    <source>
        <dbReference type="EMBL" id="CAF1617392.1"/>
    </source>
</evidence>
<gene>
    <name evidence="5" type="ORF">EDS130_LOCUS14721</name>
    <name evidence="6" type="ORF">XAT740_LOCUS49748</name>
</gene>
<dbReference type="EC" id="3.4.19.12" evidence="2"/>
<dbReference type="InterPro" id="IPR038765">
    <property type="entry name" value="Papain-like_cys_pep_sf"/>
</dbReference>
<dbReference type="PROSITE" id="PS51159">
    <property type="entry name" value="CBM21"/>
    <property type="match status" value="1"/>
</dbReference>
<dbReference type="Pfam" id="PF03370">
    <property type="entry name" value="CBM_21"/>
    <property type="match status" value="1"/>
</dbReference>
<reference evidence="6" key="1">
    <citation type="submission" date="2021-02" db="EMBL/GenBank/DDBJ databases">
        <authorList>
            <person name="Nowell W R."/>
        </authorList>
    </citation>
    <scope>NUCLEOTIDE SEQUENCE</scope>
</reference>
<dbReference type="Gene3D" id="2.60.40.2440">
    <property type="entry name" value="Carbohydrate binding type-21 domain"/>
    <property type="match status" value="1"/>
</dbReference>
<dbReference type="GO" id="GO:0016579">
    <property type="term" value="P:protein deubiquitination"/>
    <property type="evidence" value="ECO:0007669"/>
    <property type="project" value="InterPro"/>
</dbReference>
<dbReference type="PROSITE" id="PS00973">
    <property type="entry name" value="USP_2"/>
    <property type="match status" value="1"/>
</dbReference>
<proteinExistence type="inferred from homology"/>
<accession>A0A816C4W9</accession>
<dbReference type="EMBL" id="CAJNOJ010000060">
    <property type="protein sequence ID" value="CAF0997743.1"/>
    <property type="molecule type" value="Genomic_DNA"/>
</dbReference>
<evidence type="ECO:0000259" key="4">
    <source>
        <dbReference type="PROSITE" id="PS51159"/>
    </source>
</evidence>
<dbReference type="InterPro" id="IPR018200">
    <property type="entry name" value="USP_CS"/>
</dbReference>
<dbReference type="Proteomes" id="UP000663828">
    <property type="component" value="Unassembled WGS sequence"/>
</dbReference>
<keyword evidence="2" id="KW-0788">Thiol protease</keyword>
<dbReference type="PROSITE" id="PS50235">
    <property type="entry name" value="USP_3"/>
    <property type="match status" value="1"/>
</dbReference>
<protein>
    <recommendedName>
        <fullName evidence="2">Ubiquitin carboxyl-terminal hydrolase</fullName>
        <ecNumber evidence="2">3.4.19.12</ecNumber>
    </recommendedName>
</protein>
<sequence>MTNSPPVAREYSLRISKNVRHWPDLLQLVYQQQVALEDMFTRSTTLYGTVRVNNIAFDKRVSVRFTVDQWKTCSIINAFHSIHHADTNTDCLQFKLLIPKEELQSPPTCLSFAICYQINQREFWDNNFGKNYNLDVIERNTLDASCKFFKEDQWLYRQLAQDYHAISNGRRDLCGLKNLGGTCYMNSVLQSLSMTALLTDSLLIDHRIDMNDGTVLSEFVNLLYLLHYSDYCVLSPNPFKQIFGHLNKTYLQNQQQDAHEFLLLLLDCLYQDLIQIKSKREDRNTSLILDLFYGTYRTTTTCSKCKNMSINFDPFLCLSLPIPSTHHCTLEDCIADFNTDESLTDDRQWFCPTCQCLCDATRRLEIEKLPKVLIIQLKRFELNFDQNWVKNNSHVHYPLDSFDLKQYCSSSSSSYTLYSVINHNGTLNDGHYTTFCRNLSNDSSPWFGCDDDKVECSSTDKLLMNTNAYLLFYILGHSKINE</sequence>
<evidence type="ECO:0000256" key="1">
    <source>
        <dbReference type="ARBA" id="ARBA00000707"/>
    </source>
</evidence>
<dbReference type="Proteomes" id="UP000663852">
    <property type="component" value="Unassembled WGS sequence"/>
</dbReference>
<feature type="domain" description="CBM21" evidence="4">
    <location>
        <begin position="26"/>
        <end position="135"/>
    </location>
</feature>
<dbReference type="InterPro" id="IPR028889">
    <property type="entry name" value="USP"/>
</dbReference>
<comment type="catalytic activity">
    <reaction evidence="1 2">
        <text>Thiol-dependent hydrolysis of ester, thioester, amide, peptide and isopeptide bonds formed by the C-terminal Gly of ubiquitin (a 76-residue protein attached to proteins as an intracellular targeting signal).</text>
        <dbReference type="EC" id="3.4.19.12"/>
    </reaction>
</comment>
<dbReference type="InterPro" id="IPR001394">
    <property type="entry name" value="Peptidase_C19_UCH"/>
</dbReference>
<dbReference type="EMBL" id="CAJNOR010007444">
    <property type="protein sequence ID" value="CAF1617392.1"/>
    <property type="molecule type" value="Genomic_DNA"/>
</dbReference>
<organism evidence="6 7">
    <name type="scientific">Adineta ricciae</name>
    <name type="common">Rotifer</name>
    <dbReference type="NCBI Taxonomy" id="249248"/>
    <lineage>
        <taxon>Eukaryota</taxon>
        <taxon>Metazoa</taxon>
        <taxon>Spiralia</taxon>
        <taxon>Gnathifera</taxon>
        <taxon>Rotifera</taxon>
        <taxon>Eurotatoria</taxon>
        <taxon>Bdelloidea</taxon>
        <taxon>Adinetida</taxon>
        <taxon>Adinetidae</taxon>
        <taxon>Adineta</taxon>
    </lineage>
</organism>
<dbReference type="PROSITE" id="PS00972">
    <property type="entry name" value="USP_1"/>
    <property type="match status" value="1"/>
</dbReference>
<evidence type="ECO:0000259" key="3">
    <source>
        <dbReference type="PROSITE" id="PS50235"/>
    </source>
</evidence>
<dbReference type="PANTHER" id="PTHR21646">
    <property type="entry name" value="UBIQUITIN CARBOXYL-TERMINAL HYDROLASE"/>
    <property type="match status" value="1"/>
</dbReference>
<keyword evidence="2" id="KW-0645">Protease</keyword>